<dbReference type="Pfam" id="PF02719">
    <property type="entry name" value="Polysacc_synt_2"/>
    <property type="match status" value="1"/>
</dbReference>
<comment type="similarity">
    <text evidence="1">Belongs to the polysaccharide synthase family.</text>
</comment>
<dbReference type="PANTHER" id="PTHR43318">
    <property type="entry name" value="UDP-N-ACETYLGLUCOSAMINE 4,6-DEHYDRATASE"/>
    <property type="match status" value="1"/>
</dbReference>
<gene>
    <name evidence="4" type="ordered locus">AciX8_1478</name>
</gene>
<proteinExistence type="inferred from homology"/>
<dbReference type="eggNOG" id="COG1086">
    <property type="taxonomic scope" value="Bacteria"/>
</dbReference>
<evidence type="ECO:0000259" key="3">
    <source>
        <dbReference type="Pfam" id="PF02719"/>
    </source>
</evidence>
<dbReference type="STRING" id="682795.AciX8_1478"/>
<dbReference type="InterPro" id="IPR003869">
    <property type="entry name" value="Polysac_CapD-like"/>
</dbReference>
<dbReference type="PANTHER" id="PTHR43318:SF1">
    <property type="entry name" value="POLYSACCHARIDE BIOSYNTHESIS PROTEIN EPSC-RELATED"/>
    <property type="match status" value="1"/>
</dbReference>
<organism evidence="4 5">
    <name type="scientific">Granulicella mallensis (strain ATCC BAA-1857 / DSM 23137 / MP5ACTX8)</name>
    <dbReference type="NCBI Taxonomy" id="682795"/>
    <lineage>
        <taxon>Bacteria</taxon>
        <taxon>Pseudomonadati</taxon>
        <taxon>Acidobacteriota</taxon>
        <taxon>Terriglobia</taxon>
        <taxon>Terriglobales</taxon>
        <taxon>Acidobacteriaceae</taxon>
        <taxon>Granulicella</taxon>
    </lineage>
</organism>
<feature type="transmembrane region" description="Helical" evidence="2">
    <location>
        <begin position="98"/>
        <end position="115"/>
    </location>
</feature>
<dbReference type="Proteomes" id="UP000007113">
    <property type="component" value="Chromosome"/>
</dbReference>
<dbReference type="InterPro" id="IPR036291">
    <property type="entry name" value="NAD(P)-bd_dom_sf"/>
</dbReference>
<keyword evidence="2" id="KW-0472">Membrane</keyword>
<protein>
    <submittedName>
        <fullName evidence="4">Polysaccharide biosynthesis protein CapD</fullName>
    </submittedName>
</protein>
<feature type="transmembrane region" description="Helical" evidence="2">
    <location>
        <begin position="62"/>
        <end position="78"/>
    </location>
</feature>
<evidence type="ECO:0000313" key="5">
    <source>
        <dbReference type="Proteomes" id="UP000007113"/>
    </source>
</evidence>
<keyword evidence="2" id="KW-1133">Transmembrane helix</keyword>
<reference evidence="4 5" key="1">
    <citation type="submission" date="2011-11" db="EMBL/GenBank/DDBJ databases">
        <title>Complete sequence of Granulicella mallensis MP5ACTX8.</title>
        <authorList>
            <consortium name="US DOE Joint Genome Institute"/>
            <person name="Lucas S."/>
            <person name="Copeland A."/>
            <person name="Lapidus A."/>
            <person name="Cheng J.-F."/>
            <person name="Goodwin L."/>
            <person name="Pitluck S."/>
            <person name="Peters L."/>
            <person name="Lu M."/>
            <person name="Detter J.C."/>
            <person name="Han C."/>
            <person name="Tapia R."/>
            <person name="Land M."/>
            <person name="Hauser L."/>
            <person name="Kyrpides N."/>
            <person name="Ivanova N."/>
            <person name="Mikhailova N."/>
            <person name="Pagani I."/>
            <person name="Rawat S."/>
            <person name="Mannisto M."/>
            <person name="Haggblom M."/>
            <person name="Woyke T."/>
        </authorList>
    </citation>
    <scope>NUCLEOTIDE SEQUENCE [LARGE SCALE GENOMIC DNA]</scope>
    <source>
        <strain evidence="5">ATCC BAA-1857 / DSM 23137 / MP5ACTX8</strain>
    </source>
</reference>
<evidence type="ECO:0000256" key="2">
    <source>
        <dbReference type="SAM" id="Phobius"/>
    </source>
</evidence>
<feature type="transmembrane region" description="Helical" evidence="2">
    <location>
        <begin position="122"/>
        <end position="142"/>
    </location>
</feature>
<dbReference type="InterPro" id="IPR051203">
    <property type="entry name" value="Polysaccharide_Synthase-Rel"/>
</dbReference>
<dbReference type="KEGG" id="gma:AciX8_1478"/>
<keyword evidence="5" id="KW-1185">Reference proteome</keyword>
<dbReference type="SUPFAM" id="SSF51735">
    <property type="entry name" value="NAD(P)-binding Rossmann-fold domains"/>
    <property type="match status" value="1"/>
</dbReference>
<sequence length="639" mass="70791">MEYSHKLLVVPDRRRERYANLIPSWVFHGYIRVILDGLTAAMAMIYAYVLRFDFHIEPKMQRSMWTWLCVVVVLRPLSIHLSREGYRSTWRFFDVRDGLFLAFRSLPVTVLLLLVRWQEPKALPIVPYSVLILEFGIFLVFACTLRLTRRLINDAAHTPVDRPRALIVGSETTLATAVHHLHTSNEAHVLGLVSEDVRLAGANIAGRPVLGHPDSLASLLVSHRIEVVVLSGANLRCAAQVIRDASLLDVQVRILPSGSELMDGRVKVNREVSIDQLTQGGTKILNAAHPAVVQCFNARTVLITGAGGSIGSEMARQVAALNVDRLIVLDHDENSIFELMNELGDLNGRKVVPIVGNIRDHDIVHQTFKLYSPQIVLHAAAYKHVPVMEDNCCEAVLNNVAGTRELADAAIEFGCERFVMISTDKAVNPSSIMGATKRTAEMLIQQRAIENTGLQTHFACVRFGNVLGSRGSVVPIFLRQIAAGGPVTITHEEMTRYFMTIPQAVQLVLQAATLASRGDVYLLDMGDPVKIIDFAKEIIQLSGLVPGKDIDIKVVGIRPGEKLHEKLWRDDALVTPTPFREVFQVQAGIVPAGFPQLLAELERAARARKSGAEIQELLYQLPIDYCPEKMEVTPMAIAN</sequence>
<dbReference type="Gene3D" id="3.40.50.720">
    <property type="entry name" value="NAD(P)-binding Rossmann-like Domain"/>
    <property type="match status" value="2"/>
</dbReference>
<feature type="transmembrane region" description="Helical" evidence="2">
    <location>
        <begin position="30"/>
        <end position="50"/>
    </location>
</feature>
<evidence type="ECO:0000256" key="1">
    <source>
        <dbReference type="ARBA" id="ARBA00007430"/>
    </source>
</evidence>
<keyword evidence="2" id="KW-0812">Transmembrane</keyword>
<accession>G8P0X3</accession>
<dbReference type="AlphaFoldDB" id="G8P0X3"/>
<evidence type="ECO:0000313" key="4">
    <source>
        <dbReference type="EMBL" id="AEU35820.1"/>
    </source>
</evidence>
<name>G8P0X3_GRAMM</name>
<dbReference type="HOGENOM" id="CLU_013560_5_2_0"/>
<dbReference type="EMBL" id="CP003130">
    <property type="protein sequence ID" value="AEU35820.1"/>
    <property type="molecule type" value="Genomic_DNA"/>
</dbReference>
<feature type="domain" description="Polysaccharide biosynthesis protein CapD-like" evidence="3">
    <location>
        <begin position="301"/>
        <end position="586"/>
    </location>
</feature>
<dbReference type="CDD" id="cd05237">
    <property type="entry name" value="UDP_invert_4-6DH_SDR_e"/>
    <property type="match status" value="1"/>
</dbReference>